<dbReference type="GO" id="GO:0034045">
    <property type="term" value="C:phagophore assembly site membrane"/>
    <property type="evidence" value="ECO:0007669"/>
    <property type="project" value="TreeGrafter"/>
</dbReference>
<keyword evidence="3 4" id="KW-0072">Autophagy</keyword>
<comment type="subunit">
    <text evidence="4">Forms a conjugate with ATG5.</text>
</comment>
<sequence>MSEAPSDTAAAKLVRPQVVVMFKSTGDAPILKQSKFKIGSGEKFAKVVNFLRKQLNRDSVFVYLNSAFTPDMDETVLTLVEVLPAYPRILRGCQATEWRACQAVHASVPSCPL</sequence>
<dbReference type="PANTHER" id="PTHR13385:SF0">
    <property type="entry name" value="UBIQUITIN-LIKE PROTEIN ATG12"/>
    <property type="match status" value="1"/>
</dbReference>
<evidence type="ECO:0000256" key="3">
    <source>
        <dbReference type="ARBA" id="ARBA00023006"/>
    </source>
</evidence>
<evidence type="ECO:0000256" key="1">
    <source>
        <dbReference type="ARBA" id="ARBA00022499"/>
    </source>
</evidence>
<proteinExistence type="inferred from homology"/>
<evidence type="ECO:0000313" key="5">
    <source>
        <dbReference type="EMBL" id="KAK3273596.1"/>
    </source>
</evidence>
<dbReference type="Gene3D" id="3.10.20.90">
    <property type="entry name" value="Phosphatidylinositol 3-kinase Catalytic Subunit, Chain A, domain 1"/>
    <property type="match status" value="1"/>
</dbReference>
<evidence type="ECO:0000256" key="4">
    <source>
        <dbReference type="RuleBase" id="RU361201"/>
    </source>
</evidence>
<evidence type="ECO:0000313" key="6">
    <source>
        <dbReference type="Proteomes" id="UP001190700"/>
    </source>
</evidence>
<protein>
    <recommendedName>
        <fullName evidence="4">Ubiquitin-like protein ATG12</fullName>
    </recommendedName>
</protein>
<dbReference type="Pfam" id="PF04110">
    <property type="entry name" value="APG12"/>
    <property type="match status" value="1"/>
</dbReference>
<dbReference type="GO" id="GO:0019776">
    <property type="term" value="F:Atg8-family ligase activity"/>
    <property type="evidence" value="ECO:0007669"/>
    <property type="project" value="TreeGrafter"/>
</dbReference>
<dbReference type="GO" id="GO:0000422">
    <property type="term" value="P:autophagy of mitochondrion"/>
    <property type="evidence" value="ECO:0007669"/>
    <property type="project" value="TreeGrafter"/>
</dbReference>
<gene>
    <name evidence="5" type="ORF">CYMTET_18171</name>
</gene>
<organism evidence="5 6">
    <name type="scientific">Cymbomonas tetramitiformis</name>
    <dbReference type="NCBI Taxonomy" id="36881"/>
    <lineage>
        <taxon>Eukaryota</taxon>
        <taxon>Viridiplantae</taxon>
        <taxon>Chlorophyta</taxon>
        <taxon>Pyramimonadophyceae</taxon>
        <taxon>Pyramimonadales</taxon>
        <taxon>Pyramimonadaceae</taxon>
        <taxon>Cymbomonas</taxon>
    </lineage>
</organism>
<evidence type="ECO:0000256" key="2">
    <source>
        <dbReference type="ARBA" id="ARBA00022786"/>
    </source>
</evidence>
<comment type="caution">
    <text evidence="5">The sequence shown here is derived from an EMBL/GenBank/DDBJ whole genome shotgun (WGS) entry which is preliminary data.</text>
</comment>
<dbReference type="Proteomes" id="UP001190700">
    <property type="component" value="Unassembled WGS sequence"/>
</dbReference>
<dbReference type="CDD" id="cd01612">
    <property type="entry name" value="Ubl_ATG12"/>
    <property type="match status" value="1"/>
</dbReference>
<dbReference type="InterPro" id="IPR029071">
    <property type="entry name" value="Ubiquitin-like_domsf"/>
</dbReference>
<dbReference type="GO" id="GO:0034727">
    <property type="term" value="P:piecemeal microautophagy of the nucleus"/>
    <property type="evidence" value="ECO:0007669"/>
    <property type="project" value="TreeGrafter"/>
</dbReference>
<comment type="similarity">
    <text evidence="4">Belongs to the ATG12 family.</text>
</comment>
<name>A0AAE0G8N3_9CHLO</name>
<dbReference type="SUPFAM" id="SSF54236">
    <property type="entry name" value="Ubiquitin-like"/>
    <property type="match status" value="1"/>
</dbReference>
<dbReference type="GO" id="GO:0034274">
    <property type="term" value="C:Atg12-Atg5-Atg16 complex"/>
    <property type="evidence" value="ECO:0007669"/>
    <property type="project" value="TreeGrafter"/>
</dbReference>
<dbReference type="InterPro" id="IPR007242">
    <property type="entry name" value="Atg12"/>
</dbReference>
<keyword evidence="2 4" id="KW-0833">Ubl conjugation pathway</keyword>
<dbReference type="AlphaFoldDB" id="A0AAE0G8N3"/>
<dbReference type="GO" id="GO:0000421">
    <property type="term" value="C:autophagosome membrane"/>
    <property type="evidence" value="ECO:0007669"/>
    <property type="project" value="TreeGrafter"/>
</dbReference>
<dbReference type="GO" id="GO:0000045">
    <property type="term" value="P:autophagosome assembly"/>
    <property type="evidence" value="ECO:0007669"/>
    <property type="project" value="InterPro"/>
</dbReference>
<dbReference type="EMBL" id="LGRX02008385">
    <property type="protein sequence ID" value="KAK3273596.1"/>
    <property type="molecule type" value="Genomic_DNA"/>
</dbReference>
<comment type="function">
    <text evidence="4">Ubiquitin-like protein involved in cytoplasm to vacuole transport (Cvt) and autophagic vesicle formation.</text>
</comment>
<dbReference type="PANTHER" id="PTHR13385">
    <property type="entry name" value="AUTOPHAGY PROTEIN 12"/>
    <property type="match status" value="1"/>
</dbReference>
<keyword evidence="1 4" id="KW-1017">Isopeptide bond</keyword>
<dbReference type="GO" id="GO:0097352">
    <property type="term" value="P:autophagosome maturation"/>
    <property type="evidence" value="ECO:0007669"/>
    <property type="project" value="TreeGrafter"/>
</dbReference>
<reference evidence="5 6" key="1">
    <citation type="journal article" date="2015" name="Genome Biol. Evol.">
        <title>Comparative Genomics of a Bacterivorous Green Alga Reveals Evolutionary Causalities and Consequences of Phago-Mixotrophic Mode of Nutrition.</title>
        <authorList>
            <person name="Burns J.A."/>
            <person name="Paasch A."/>
            <person name="Narechania A."/>
            <person name="Kim E."/>
        </authorList>
    </citation>
    <scope>NUCLEOTIDE SEQUENCE [LARGE SCALE GENOMIC DNA]</scope>
    <source>
        <strain evidence="5 6">PLY_AMNH</strain>
    </source>
</reference>
<accession>A0AAE0G8N3</accession>
<dbReference type="GO" id="GO:0061723">
    <property type="term" value="P:glycophagy"/>
    <property type="evidence" value="ECO:0007669"/>
    <property type="project" value="TreeGrafter"/>
</dbReference>
<keyword evidence="6" id="KW-1185">Reference proteome</keyword>